<dbReference type="PANTHER" id="PTHR48081">
    <property type="entry name" value="AB HYDROLASE SUPERFAMILY PROTEIN C4A8.06C"/>
    <property type="match status" value="1"/>
</dbReference>
<evidence type="ECO:0000313" key="5">
    <source>
        <dbReference type="EMBL" id="PAK95356.1"/>
    </source>
</evidence>
<dbReference type="InterPro" id="IPR029058">
    <property type="entry name" value="AB_hydrolase_fold"/>
</dbReference>
<dbReference type="EMBL" id="CP065682">
    <property type="protein sequence ID" value="QPS33805.1"/>
    <property type="molecule type" value="Genomic_DNA"/>
</dbReference>
<proteinExistence type="inferred from homology"/>
<feature type="domain" description="Alpha/beta hydrolase fold-3" evidence="4">
    <location>
        <begin position="123"/>
        <end position="343"/>
    </location>
</feature>
<dbReference type="Proteomes" id="UP000216867">
    <property type="component" value="Unassembled WGS sequence"/>
</dbReference>
<dbReference type="PROSITE" id="PS01173">
    <property type="entry name" value="LIPASE_GDXG_HIS"/>
    <property type="match status" value="1"/>
</dbReference>
<organism evidence="5 7">
    <name type="scientific">Brevibacterium casei</name>
    <dbReference type="NCBI Taxonomy" id="33889"/>
    <lineage>
        <taxon>Bacteria</taxon>
        <taxon>Bacillati</taxon>
        <taxon>Actinomycetota</taxon>
        <taxon>Actinomycetes</taxon>
        <taxon>Micrococcales</taxon>
        <taxon>Brevibacteriaceae</taxon>
        <taxon>Brevibacterium</taxon>
    </lineage>
</organism>
<dbReference type="GO" id="GO:0016787">
    <property type="term" value="F:hydrolase activity"/>
    <property type="evidence" value="ECO:0007669"/>
    <property type="project" value="UniProtKB-KW"/>
</dbReference>
<dbReference type="Proteomes" id="UP000594979">
    <property type="component" value="Chromosome"/>
</dbReference>
<evidence type="ECO:0000256" key="2">
    <source>
        <dbReference type="ARBA" id="ARBA00022801"/>
    </source>
</evidence>
<dbReference type="AlphaFoldDB" id="A0A269ZEH7"/>
<evidence type="ECO:0000313" key="8">
    <source>
        <dbReference type="Proteomes" id="UP000594979"/>
    </source>
</evidence>
<dbReference type="PANTHER" id="PTHR48081:SF8">
    <property type="entry name" value="ALPHA_BETA HYDROLASE FOLD-3 DOMAIN-CONTAINING PROTEIN-RELATED"/>
    <property type="match status" value="1"/>
</dbReference>
<dbReference type="PROSITE" id="PS01174">
    <property type="entry name" value="LIPASE_GDXG_SER"/>
    <property type="match status" value="1"/>
</dbReference>
<dbReference type="KEGG" id="bcau:I6G59_00145"/>
<dbReference type="SUPFAM" id="SSF53474">
    <property type="entry name" value="alpha/beta-Hydrolases"/>
    <property type="match status" value="1"/>
</dbReference>
<evidence type="ECO:0000256" key="1">
    <source>
        <dbReference type="ARBA" id="ARBA00010515"/>
    </source>
</evidence>
<reference evidence="6 8" key="2">
    <citation type="submission" date="2020-12" db="EMBL/GenBank/DDBJ databases">
        <title>FDA dAtabase for Regulatory Grade micrObial Sequences (FDA-ARGOS): Supporting development and validation of Infectious Disease Dx tests.</title>
        <authorList>
            <person name="Sproer C."/>
            <person name="Gronow S."/>
            <person name="Severitt S."/>
            <person name="Schroder I."/>
            <person name="Tallon L."/>
            <person name="Sadzewicz L."/>
            <person name="Zhao X."/>
            <person name="Boylan J."/>
            <person name="Ott S."/>
            <person name="Bowen H."/>
            <person name="Vavikolanu K."/>
            <person name="Mehta A."/>
            <person name="Aluvathingal J."/>
            <person name="Nadendla S."/>
            <person name="Lowell S."/>
            <person name="Myers T."/>
            <person name="Yan Y."/>
            <person name="Sichtig H."/>
        </authorList>
    </citation>
    <scope>NUCLEOTIDE SEQUENCE [LARGE SCALE GENOMIC DNA]</scope>
    <source>
        <strain evidence="6 8">FDAARGOS_902</strain>
    </source>
</reference>
<name>A0A269ZEH7_9MICO</name>
<evidence type="ECO:0000313" key="6">
    <source>
        <dbReference type="EMBL" id="QPS33805.1"/>
    </source>
</evidence>
<keyword evidence="2 6" id="KW-0378">Hydrolase</keyword>
<reference evidence="5 7" key="1">
    <citation type="submission" date="2017-04" db="EMBL/GenBank/DDBJ databases">
        <title>Kefir bacterial isolates.</title>
        <authorList>
            <person name="Kim Y."/>
            <person name="Blasche S."/>
            <person name="Patil K.R."/>
        </authorList>
    </citation>
    <scope>NUCLEOTIDE SEQUENCE [LARGE SCALE GENOMIC DNA]</scope>
    <source>
        <strain evidence="5 7">OG2</strain>
    </source>
</reference>
<dbReference type="InterPro" id="IPR013094">
    <property type="entry name" value="AB_hydrolase_3"/>
</dbReference>
<dbReference type="InterPro" id="IPR033140">
    <property type="entry name" value="Lipase_GDXG_put_SER_AS"/>
</dbReference>
<dbReference type="EMBL" id="NCWY01000008">
    <property type="protein sequence ID" value="PAK95356.1"/>
    <property type="molecule type" value="Genomic_DNA"/>
</dbReference>
<accession>A0A269ZEH7</accession>
<dbReference type="Gene3D" id="3.40.50.1820">
    <property type="entry name" value="alpha/beta hydrolase"/>
    <property type="match status" value="1"/>
</dbReference>
<dbReference type="RefSeq" id="WP_095376295.1">
    <property type="nucleotide sequence ID" value="NZ_CAACXN010000015.1"/>
</dbReference>
<evidence type="ECO:0000313" key="7">
    <source>
        <dbReference type="Proteomes" id="UP000216867"/>
    </source>
</evidence>
<dbReference type="InterPro" id="IPR002168">
    <property type="entry name" value="Lipase_GDXG_HIS_AS"/>
</dbReference>
<dbReference type="InterPro" id="IPR050300">
    <property type="entry name" value="GDXG_lipolytic_enzyme"/>
</dbReference>
<protein>
    <submittedName>
        <fullName evidence="5">Acetylesterase</fullName>
    </submittedName>
    <submittedName>
        <fullName evidence="6">Alpha/beta hydrolase fold domain-containing protein</fullName>
    </submittedName>
</protein>
<comment type="similarity">
    <text evidence="1">Belongs to the 'GDXG' lipolytic enzyme family.</text>
</comment>
<evidence type="ECO:0000259" key="4">
    <source>
        <dbReference type="Pfam" id="PF07859"/>
    </source>
</evidence>
<dbReference type="Pfam" id="PF07859">
    <property type="entry name" value="Abhydrolase_3"/>
    <property type="match status" value="1"/>
</dbReference>
<gene>
    <name evidence="5" type="ORF">B8X04_11145</name>
    <name evidence="6" type="ORF">I6G59_00145</name>
</gene>
<evidence type="ECO:0000256" key="3">
    <source>
        <dbReference type="PROSITE-ProRule" id="PRU10038"/>
    </source>
</evidence>
<feature type="active site" evidence="3">
    <location>
        <position position="201"/>
    </location>
</feature>
<sequence>MTHDATSPSPQGSTMPRDIREALSTQMQEVLRVQGARAAECRTAADDVVTARMGREAVPDDSKDALAPTEFAAVRAEYRAERAFWNEDGPTMAQTLDANIRVRDVEVPVRIHRPTDDSTLPGVVFLHGGGFSLGDLDTHDRIARVIAVASGAAVIAVDYSLSPEAVYPQALLECAAVIDRLVAHGGTWGIDGSRLAVAGDSAGAMLALGAALLLRDEPERIQHTPERVGAEKAFTSIRALLLFYGGHGLTDSESRRLFGGAWDGMTPEALASIAALHYSSPADAESPYVNHLGADLSSLPPTFIAAAGLDPLRDDSRALAALLRRAGTDVDYVEYPQVLHSFLHFGRMLDEANAALEAASTFAASHLGRVD</sequence>